<name>A0A080LR10_9PROT</name>
<protein>
    <submittedName>
        <fullName evidence="1">Uncharacterized protein</fullName>
    </submittedName>
</protein>
<evidence type="ECO:0000313" key="2">
    <source>
        <dbReference type="Proteomes" id="UP000020077"/>
    </source>
</evidence>
<evidence type="ECO:0000313" key="1">
    <source>
        <dbReference type="EMBL" id="KFB70562.1"/>
    </source>
</evidence>
<organism evidence="1 2">
    <name type="scientific">Candidatus Accumulibacter phosphatis</name>
    <dbReference type="NCBI Taxonomy" id="327160"/>
    <lineage>
        <taxon>Bacteria</taxon>
        <taxon>Pseudomonadati</taxon>
        <taxon>Pseudomonadota</taxon>
        <taxon>Betaproteobacteria</taxon>
        <taxon>Candidatus Accumulibacter</taxon>
    </lineage>
</organism>
<dbReference type="AlphaFoldDB" id="A0A080LR10"/>
<accession>A0A080LR10</accession>
<dbReference type="Proteomes" id="UP000020077">
    <property type="component" value="Unassembled WGS sequence"/>
</dbReference>
<reference evidence="1 2" key="1">
    <citation type="submission" date="2014-02" db="EMBL/GenBank/DDBJ databases">
        <title>Expanding our view of genomic diversity in Candidatus Accumulibacter clades.</title>
        <authorList>
            <person name="Skennerton C.T."/>
            <person name="Barr J.J."/>
            <person name="Slater F.R."/>
            <person name="Bond P.L."/>
            <person name="Tyson G.W."/>
        </authorList>
    </citation>
    <scope>NUCLEOTIDE SEQUENCE [LARGE SCALE GENOMIC DNA]</scope>
    <source>
        <strain evidence="2">BA-91</strain>
    </source>
</reference>
<proteinExistence type="predicted"/>
<sequence length="168" mass="17192">MAITLSVVLCTAALPAGRMASALLRVILCSVGSRALAAGWVVGSGCPGKATRVRAAARMAAMMSFVASSRKPLSPNLGLLMMLTAPAASACMSVSLPVAVGDEQMITGVGRSAISLRRKERPCMRVISISRMITSGQFLRILSMAKSGSAAVLMTSMPGSRASACATT</sequence>
<gene>
    <name evidence="1" type="ORF">AW09_004346</name>
</gene>
<dbReference type="EMBL" id="JDVG02000682">
    <property type="protein sequence ID" value="KFB70562.1"/>
    <property type="molecule type" value="Genomic_DNA"/>
</dbReference>
<comment type="caution">
    <text evidence="1">The sequence shown here is derived from an EMBL/GenBank/DDBJ whole genome shotgun (WGS) entry which is preliminary data.</text>
</comment>